<dbReference type="EC" id="3.4.11.9" evidence="2"/>
<dbReference type="SUPFAM" id="SSF56266">
    <property type="entry name" value="DmpA/ArgJ-like"/>
    <property type="match status" value="1"/>
</dbReference>
<comment type="caution">
    <text evidence="2">The sequence shown here is derived from an EMBL/GenBank/DDBJ whole genome shotgun (WGS) entry which is preliminary data.</text>
</comment>
<evidence type="ECO:0000313" key="2">
    <source>
        <dbReference type="EMBL" id="EFM26330.1"/>
    </source>
</evidence>
<dbReference type="EMBL" id="AEEH01000009">
    <property type="protein sequence ID" value="EFM26330.1"/>
    <property type="molecule type" value="Genomic_DNA"/>
</dbReference>
<keyword evidence="3" id="KW-1185">Reference proteome</keyword>
<dbReference type="AlphaFoldDB" id="E0NIN5"/>
<dbReference type="Proteomes" id="UP000003280">
    <property type="component" value="Unassembled WGS sequence"/>
</dbReference>
<protein>
    <submittedName>
        <fullName evidence="2">Peptidase family T4</fullName>
        <ecNumber evidence="2">3.4.11.9</ecNumber>
    </submittedName>
</protein>
<proteinExistence type="inferred from homology"/>
<dbReference type="PANTHER" id="PTHR36512">
    <property type="entry name" value="D-AMINOPEPTIDASE"/>
    <property type="match status" value="1"/>
</dbReference>
<keyword evidence="2" id="KW-0645">Protease</keyword>
<dbReference type="RefSeq" id="WP_008900860.1">
    <property type="nucleotide sequence ID" value="NZ_GL397071.1"/>
</dbReference>
<comment type="similarity">
    <text evidence="1">Belongs to the peptidase S58 family.</text>
</comment>
<dbReference type="GO" id="GO:0004177">
    <property type="term" value="F:aminopeptidase activity"/>
    <property type="evidence" value="ECO:0007669"/>
    <property type="project" value="UniProtKB-KW"/>
</dbReference>
<dbReference type="HOGENOM" id="CLU_024709_0_0_9"/>
<evidence type="ECO:0000256" key="1">
    <source>
        <dbReference type="ARBA" id="ARBA00007068"/>
    </source>
</evidence>
<dbReference type="Pfam" id="PF03576">
    <property type="entry name" value="Peptidase_S58"/>
    <property type="match status" value="1"/>
</dbReference>
<name>E0NIN5_9FIRM</name>
<dbReference type="CDD" id="cd02253">
    <property type="entry name" value="DmpA"/>
    <property type="match status" value="1"/>
</dbReference>
<accession>E0NIN5</accession>
<evidence type="ECO:0000313" key="3">
    <source>
        <dbReference type="Proteomes" id="UP000003280"/>
    </source>
</evidence>
<dbReference type="OrthoDB" id="9770388at2"/>
<keyword evidence="2" id="KW-0378">Hydrolase</keyword>
<dbReference type="PANTHER" id="PTHR36512:SF3">
    <property type="entry name" value="BLR5678 PROTEIN"/>
    <property type="match status" value="1"/>
</dbReference>
<dbReference type="Gene3D" id="3.60.70.12">
    <property type="entry name" value="L-amino peptidase D-ALA esterase/amidase"/>
    <property type="match status" value="1"/>
</dbReference>
<sequence>MGLNINIGRFKKGKKNSITDVVGVEVGHVTLTGEGQNTGVTAIIPKKNIFKEKLVAGVHVINGFAKPAGLVQIEELGTLEAPIILTNTLSVGTALTASVKYMLSNNPEIGRTTGTVNCPVLECNDMRLNDIRALHVKEEDVLKAIDSAGSVVEEGAVGAGRGMRCHELKGGIGTASRIVNLGEDYTVGVLVLTNHAKYDELTIEGVNIKDYRDNLNNERTNCSNEKEQGSIIVIIATDIPLSSRQLKRVAKRAMSGISRTGANSGNGSGEVAVAFSTHNKILHEGGNFTEVKCLLDDKIDPVFNATIDAVHEAILSSMLHAESMVGYSGFKAESLKDILKEISLFENYLP</sequence>
<dbReference type="InterPro" id="IPR016117">
    <property type="entry name" value="ArgJ-like_dom_sf"/>
</dbReference>
<reference evidence="2 3" key="1">
    <citation type="submission" date="2010-07" db="EMBL/GenBank/DDBJ databases">
        <authorList>
            <person name="Muzny D."/>
            <person name="Qin X."/>
            <person name="Deng J."/>
            <person name="Jiang H."/>
            <person name="Liu Y."/>
            <person name="Qu J."/>
            <person name="Song X.-Z."/>
            <person name="Zhang L."/>
            <person name="Thornton R."/>
            <person name="Coyle M."/>
            <person name="Francisco L."/>
            <person name="Jackson L."/>
            <person name="Javaid M."/>
            <person name="Korchina V."/>
            <person name="Kovar C."/>
            <person name="Mata R."/>
            <person name="Mathew T."/>
            <person name="Ngo R."/>
            <person name="Nguyen L."/>
            <person name="Nguyen N."/>
            <person name="Okwuonu G."/>
            <person name="Ongeri F."/>
            <person name="Pham C."/>
            <person name="Simmons D."/>
            <person name="Wilczek-Boney K."/>
            <person name="Hale W."/>
            <person name="Jakkamsetti A."/>
            <person name="Pham P."/>
            <person name="Ruth R."/>
            <person name="San Lucas F."/>
            <person name="Warren J."/>
            <person name="Zhang J."/>
            <person name="Zhao Z."/>
            <person name="Zhou C."/>
            <person name="Zhu D."/>
            <person name="Lee S."/>
            <person name="Bess C."/>
            <person name="Blankenburg K."/>
            <person name="Forbes L."/>
            <person name="Fu Q."/>
            <person name="Gubbala S."/>
            <person name="Hirani K."/>
            <person name="Jayaseelan J.C."/>
            <person name="Lara F."/>
            <person name="Munidasa M."/>
            <person name="Palculict T."/>
            <person name="Patil S."/>
            <person name="Pu L.-L."/>
            <person name="Saada N."/>
            <person name="Tang L."/>
            <person name="Weissenberger G."/>
            <person name="Zhu Y."/>
            <person name="Hemphill L."/>
            <person name="Shang Y."/>
            <person name="Youmans B."/>
            <person name="Ayvaz T."/>
            <person name="Ross M."/>
            <person name="Santibanez J."/>
            <person name="Aqrawi P."/>
            <person name="Gross S."/>
            <person name="Joshi V."/>
            <person name="Fowler G."/>
            <person name="Nazareth L."/>
            <person name="Reid J."/>
            <person name="Worley K."/>
            <person name="Petrosino J."/>
            <person name="Highlander S."/>
            <person name="Gibbs R."/>
        </authorList>
    </citation>
    <scope>NUCLEOTIDE SEQUENCE [LARGE SCALE GENOMIC DNA]</scope>
    <source>
        <strain evidence="2 3">ATCC BAA-1640</strain>
    </source>
</reference>
<gene>
    <name evidence="2" type="primary">dmpA</name>
    <name evidence="2" type="ORF">HMPREF9225_0024</name>
</gene>
<keyword evidence="2" id="KW-0031">Aminopeptidase</keyword>
<organism evidence="2 3">
    <name type="scientific">Peptoniphilus duerdenii ATCC BAA-1640</name>
    <dbReference type="NCBI Taxonomy" id="862517"/>
    <lineage>
        <taxon>Bacteria</taxon>
        <taxon>Bacillati</taxon>
        <taxon>Bacillota</taxon>
        <taxon>Tissierellia</taxon>
        <taxon>Tissierellales</taxon>
        <taxon>Peptoniphilaceae</taxon>
        <taxon>Peptoniphilus</taxon>
    </lineage>
</organism>
<dbReference type="InterPro" id="IPR005321">
    <property type="entry name" value="Peptidase_S58_DmpA"/>
</dbReference>
<dbReference type="STRING" id="862517.HMPREF9225_0024"/>
<dbReference type="eggNOG" id="COG3191">
    <property type="taxonomic scope" value="Bacteria"/>
</dbReference>